<reference evidence="3 4" key="1">
    <citation type="submission" date="2024-01" db="EMBL/GenBank/DDBJ databases">
        <title>The genome sequence of Erythrobacteraceae sp. strain 1XM1-14.</title>
        <authorList>
            <person name="Liu Y."/>
        </authorList>
    </citation>
    <scope>NUCLEOTIDE SEQUENCE [LARGE SCALE GENOMIC DNA]</scope>
    <source>
        <strain evidence="3 4">1XM1-14</strain>
    </source>
</reference>
<dbReference type="EMBL" id="JAZDQV010000011">
    <property type="protein sequence ID" value="MEE1878248.1"/>
    <property type="molecule type" value="Genomic_DNA"/>
</dbReference>
<feature type="region of interest" description="Disordered" evidence="1">
    <location>
        <begin position="38"/>
        <end position="90"/>
    </location>
</feature>
<protein>
    <recommendedName>
        <fullName evidence="5">Secreted protein</fullName>
    </recommendedName>
</protein>
<feature type="chain" id="PRO_5045844843" description="Secreted protein" evidence="2">
    <location>
        <begin position="25"/>
        <end position="90"/>
    </location>
</feature>
<keyword evidence="4" id="KW-1185">Reference proteome</keyword>
<gene>
    <name evidence="3" type="ORF">VRS74_11195</name>
</gene>
<comment type="caution">
    <text evidence="3">The sequence shown here is derived from an EMBL/GenBank/DDBJ whole genome shotgun (WGS) entry which is preliminary data.</text>
</comment>
<evidence type="ECO:0008006" key="5">
    <source>
        <dbReference type="Google" id="ProtNLM"/>
    </source>
</evidence>
<evidence type="ECO:0000313" key="4">
    <source>
        <dbReference type="Proteomes" id="UP001343492"/>
    </source>
</evidence>
<feature type="compositionally biased region" description="Basic and acidic residues" evidence="1">
    <location>
        <begin position="46"/>
        <end position="70"/>
    </location>
</feature>
<sequence>MLRRFLACLALLTGLVAVSTPANASIVEALNCEIGVSAESADDSAEERRNCSHEEAGSRAEDPGKDEKPAKRTKRVMRPPVLYGIDRAHE</sequence>
<name>A0ABU7GGP2_9SPHN</name>
<dbReference type="Proteomes" id="UP001343492">
    <property type="component" value="Unassembled WGS sequence"/>
</dbReference>
<evidence type="ECO:0000256" key="2">
    <source>
        <dbReference type="SAM" id="SignalP"/>
    </source>
</evidence>
<evidence type="ECO:0000313" key="3">
    <source>
        <dbReference type="EMBL" id="MEE1878248.1"/>
    </source>
</evidence>
<accession>A0ABU7GGP2</accession>
<feature type="signal peptide" evidence="2">
    <location>
        <begin position="1"/>
        <end position="24"/>
    </location>
</feature>
<keyword evidence="2" id="KW-0732">Signal</keyword>
<organism evidence="3 4">
    <name type="scientific">Altererythrobacter litoralis</name>
    <dbReference type="NCBI Taxonomy" id="3113904"/>
    <lineage>
        <taxon>Bacteria</taxon>
        <taxon>Pseudomonadati</taxon>
        <taxon>Pseudomonadota</taxon>
        <taxon>Alphaproteobacteria</taxon>
        <taxon>Sphingomonadales</taxon>
        <taxon>Erythrobacteraceae</taxon>
        <taxon>Altererythrobacter</taxon>
    </lineage>
</organism>
<dbReference type="RefSeq" id="WP_354145354.1">
    <property type="nucleotide sequence ID" value="NZ_JAZDQV010000011.1"/>
</dbReference>
<evidence type="ECO:0000256" key="1">
    <source>
        <dbReference type="SAM" id="MobiDB-lite"/>
    </source>
</evidence>
<proteinExistence type="predicted"/>